<protein>
    <submittedName>
        <fullName evidence="2">Uncharacterized protein</fullName>
    </submittedName>
</protein>
<keyword evidence="1" id="KW-0812">Transmembrane</keyword>
<sequence>MGKSELFQRVREKINFKMLIKGIGLFILLFSIVLFAIKAHDKKRSWEYIVNNSNKIYEYKAFNKKYISNLDNDVQELYKSARVLYGYSNLEHLSIESNKIDNKVIYGWDSSYSSHLINAMDNIIWYINDLDLETSYNNREQKIVTESLEMIRYFCNNQQLINRVRLKMDLIGNYQNMDGSIEILLIDEGGAEYFKNYDEKMKKIKGVFE</sequence>
<feature type="transmembrane region" description="Helical" evidence="1">
    <location>
        <begin position="18"/>
        <end position="37"/>
    </location>
</feature>
<dbReference type="Proteomes" id="UP000627781">
    <property type="component" value="Unassembled WGS sequence"/>
</dbReference>
<dbReference type="EMBL" id="JACSRA010000020">
    <property type="protein sequence ID" value="MBD7912174.1"/>
    <property type="molecule type" value="Genomic_DNA"/>
</dbReference>
<evidence type="ECO:0000256" key="1">
    <source>
        <dbReference type="SAM" id="Phobius"/>
    </source>
</evidence>
<reference evidence="2 3" key="1">
    <citation type="submission" date="2020-08" db="EMBL/GenBank/DDBJ databases">
        <title>A Genomic Blueprint of the Chicken Gut Microbiome.</title>
        <authorList>
            <person name="Gilroy R."/>
            <person name="Ravi A."/>
            <person name="Getino M."/>
            <person name="Pursley I."/>
            <person name="Horton D.L."/>
            <person name="Alikhan N.-F."/>
            <person name="Baker D."/>
            <person name="Gharbi K."/>
            <person name="Hall N."/>
            <person name="Watson M."/>
            <person name="Adriaenssens E.M."/>
            <person name="Foster-Nyarko E."/>
            <person name="Jarju S."/>
            <person name="Secka A."/>
            <person name="Antonio M."/>
            <person name="Oren A."/>
            <person name="Chaudhuri R."/>
            <person name="La Ragione R.M."/>
            <person name="Hildebrand F."/>
            <person name="Pallen M.J."/>
        </authorList>
    </citation>
    <scope>NUCLEOTIDE SEQUENCE [LARGE SCALE GENOMIC DNA]</scope>
    <source>
        <strain evidence="2 3">Sa3CVN1</strain>
    </source>
</reference>
<dbReference type="RefSeq" id="WP_185966844.1">
    <property type="nucleotide sequence ID" value="NZ_JACSRA010000020.1"/>
</dbReference>
<gene>
    <name evidence="2" type="ORF">H9661_12485</name>
</gene>
<evidence type="ECO:0000313" key="3">
    <source>
        <dbReference type="Proteomes" id="UP000627781"/>
    </source>
</evidence>
<name>A0ABR8PVL5_9CLOT</name>
<proteinExistence type="predicted"/>
<accession>A0ABR8PVL5</accession>
<keyword evidence="1" id="KW-1133">Transmembrane helix</keyword>
<evidence type="ECO:0000313" key="2">
    <source>
        <dbReference type="EMBL" id="MBD7912174.1"/>
    </source>
</evidence>
<keyword evidence="3" id="KW-1185">Reference proteome</keyword>
<organism evidence="2 3">
    <name type="scientific">Clostridium cibarium</name>
    <dbReference type="NCBI Taxonomy" id="2762247"/>
    <lineage>
        <taxon>Bacteria</taxon>
        <taxon>Bacillati</taxon>
        <taxon>Bacillota</taxon>
        <taxon>Clostridia</taxon>
        <taxon>Eubacteriales</taxon>
        <taxon>Clostridiaceae</taxon>
        <taxon>Clostridium</taxon>
    </lineage>
</organism>
<keyword evidence="1" id="KW-0472">Membrane</keyword>
<comment type="caution">
    <text evidence="2">The sequence shown here is derived from an EMBL/GenBank/DDBJ whole genome shotgun (WGS) entry which is preliminary data.</text>
</comment>